<dbReference type="PANTHER" id="PTHR43713:SF3">
    <property type="entry name" value="GLUTAMATE-1-SEMIALDEHYDE 2,1-AMINOMUTASE 1, CHLOROPLASTIC-RELATED"/>
    <property type="match status" value="1"/>
</dbReference>
<dbReference type="GO" id="GO:0008483">
    <property type="term" value="F:transaminase activity"/>
    <property type="evidence" value="ECO:0007669"/>
    <property type="project" value="InterPro"/>
</dbReference>
<dbReference type="PANTHER" id="PTHR43713">
    <property type="entry name" value="GLUTAMATE-1-SEMIALDEHYDE 2,1-AMINOMUTASE"/>
    <property type="match status" value="1"/>
</dbReference>
<dbReference type="CDD" id="cd00610">
    <property type="entry name" value="OAT_like"/>
    <property type="match status" value="1"/>
</dbReference>
<comment type="caution">
    <text evidence="5">The sequence shown here is derived from an EMBL/GenBank/DDBJ whole genome shotgun (WGS) entry which is preliminary data.</text>
</comment>
<proteinExistence type="inferred from homology"/>
<dbReference type="InterPro" id="IPR015424">
    <property type="entry name" value="PyrdxlP-dep_Trfase"/>
</dbReference>
<dbReference type="Gene3D" id="3.40.640.10">
    <property type="entry name" value="Type I PLP-dependent aspartate aminotransferase-like (Major domain)"/>
    <property type="match status" value="1"/>
</dbReference>
<comment type="similarity">
    <text evidence="3">Belongs to the class-III pyridoxal-phosphate-dependent aminotransferase family.</text>
</comment>
<comment type="cofactor">
    <cofactor evidence="1">
        <name>pyridoxal 5'-phosphate</name>
        <dbReference type="ChEBI" id="CHEBI:597326"/>
    </cofactor>
</comment>
<reference evidence="5" key="1">
    <citation type="submission" date="2023-03" db="EMBL/GenBank/DDBJ databases">
        <authorList>
            <person name="Steffen K."/>
            <person name="Cardenas P."/>
        </authorList>
    </citation>
    <scope>NUCLEOTIDE SEQUENCE</scope>
</reference>
<dbReference type="Gene3D" id="3.90.1150.10">
    <property type="entry name" value="Aspartate Aminotransferase, domain 1"/>
    <property type="match status" value="1"/>
</dbReference>
<feature type="region of interest" description="Disordered" evidence="4">
    <location>
        <begin position="1"/>
        <end position="23"/>
    </location>
</feature>
<dbReference type="InterPro" id="IPR015422">
    <property type="entry name" value="PyrdxlP-dep_Trfase_small"/>
</dbReference>
<gene>
    <name evidence="5" type="ORF">GBAR_LOCUS16043</name>
</gene>
<name>A0AA35SGE9_GEOBA</name>
<dbReference type="Proteomes" id="UP001174909">
    <property type="component" value="Unassembled WGS sequence"/>
</dbReference>
<accession>A0AA35SGE9</accession>
<dbReference type="GO" id="GO:0030170">
    <property type="term" value="F:pyridoxal phosphate binding"/>
    <property type="evidence" value="ECO:0007669"/>
    <property type="project" value="InterPro"/>
</dbReference>
<evidence type="ECO:0000256" key="1">
    <source>
        <dbReference type="ARBA" id="ARBA00001933"/>
    </source>
</evidence>
<sequence>MAETIQEQYIRMNPRSRETQPSYQARFPSGSPGHDGYTSDPFPVVIARGSGPRKWDIDGNEYVDYGMGSASLLLGHAHPEVVAALSGVLADGSHFGAPTESMLEWGERICTLMPCVDKVRFVGSGAEATMLAMRVARAHTGKEKIIRWESHYHGWHDYVMPGNLPPFDVPASIGIPQGTIDSIIVLPTDLAALENALNSDENIAGVITEASGASYGTVPLPDGFLDGVRRLTREHGVVMILDEVITGFRWAPGGAQERLGVDPDLCTMAKIITGGLPGGAVGGRDEVMAVMHQTGDSHHDRYERVLHGGTFNANPYAAASGNAALRLVATGEYNAQADLMAERLRAGLREVVDRREVNATVYGESSTFHLFFGASSIDGMDASRLKNQPAQIQRSLRQALQVRGVDLMSRTSGVLSGTHTEVDIDFTIEAFDGAIAAMMEEGLVQH</sequence>
<keyword evidence="6" id="KW-1185">Reference proteome</keyword>
<evidence type="ECO:0000256" key="3">
    <source>
        <dbReference type="RuleBase" id="RU003560"/>
    </source>
</evidence>
<protein>
    <submittedName>
        <fullName evidence="5">Glutamate-1-semialdehyde 2,1-aminomutase</fullName>
    </submittedName>
</protein>
<evidence type="ECO:0000313" key="5">
    <source>
        <dbReference type="EMBL" id="CAI8028146.1"/>
    </source>
</evidence>
<dbReference type="AlphaFoldDB" id="A0AA35SGE9"/>
<dbReference type="InterPro" id="IPR005814">
    <property type="entry name" value="Aminotrans_3"/>
</dbReference>
<organism evidence="5 6">
    <name type="scientific">Geodia barretti</name>
    <name type="common">Barrett's horny sponge</name>
    <dbReference type="NCBI Taxonomy" id="519541"/>
    <lineage>
        <taxon>Eukaryota</taxon>
        <taxon>Metazoa</taxon>
        <taxon>Porifera</taxon>
        <taxon>Demospongiae</taxon>
        <taxon>Heteroscleromorpha</taxon>
        <taxon>Tetractinellida</taxon>
        <taxon>Astrophorina</taxon>
        <taxon>Geodiidae</taxon>
        <taxon>Geodia</taxon>
    </lineage>
</organism>
<dbReference type="InterPro" id="IPR015421">
    <property type="entry name" value="PyrdxlP-dep_Trfase_major"/>
</dbReference>
<evidence type="ECO:0000313" key="6">
    <source>
        <dbReference type="Proteomes" id="UP001174909"/>
    </source>
</evidence>
<keyword evidence="2 3" id="KW-0663">Pyridoxal phosphate</keyword>
<evidence type="ECO:0000256" key="2">
    <source>
        <dbReference type="ARBA" id="ARBA00022898"/>
    </source>
</evidence>
<dbReference type="EMBL" id="CASHTH010002320">
    <property type="protein sequence ID" value="CAI8028146.1"/>
    <property type="molecule type" value="Genomic_DNA"/>
</dbReference>
<evidence type="ECO:0000256" key="4">
    <source>
        <dbReference type="SAM" id="MobiDB-lite"/>
    </source>
</evidence>
<dbReference type="Pfam" id="PF00202">
    <property type="entry name" value="Aminotran_3"/>
    <property type="match status" value="1"/>
</dbReference>
<dbReference type="SUPFAM" id="SSF53383">
    <property type="entry name" value="PLP-dependent transferases"/>
    <property type="match status" value="1"/>
</dbReference>